<evidence type="ECO:0000256" key="1">
    <source>
        <dbReference type="SAM" id="MobiDB-lite"/>
    </source>
</evidence>
<dbReference type="InterPro" id="IPR036388">
    <property type="entry name" value="WH-like_DNA-bd_sf"/>
</dbReference>
<dbReference type="RefSeq" id="WP_146793650.1">
    <property type="nucleotide sequence ID" value="NZ_BJUU01000005.1"/>
</dbReference>
<dbReference type="Gene3D" id="1.10.10.10">
    <property type="entry name" value="Winged helix-like DNA-binding domain superfamily/Winged helix DNA-binding domain"/>
    <property type="match status" value="1"/>
</dbReference>
<dbReference type="Proteomes" id="UP000321749">
    <property type="component" value="Unassembled WGS sequence"/>
</dbReference>
<dbReference type="PANTHER" id="PTHR43252:SF7">
    <property type="entry name" value="TRANSCRIPTIONAL REGULATOR YQJI"/>
    <property type="match status" value="1"/>
</dbReference>
<dbReference type="PANTHER" id="PTHR43252">
    <property type="entry name" value="TRANSCRIPTIONAL REGULATOR YQJI"/>
    <property type="match status" value="1"/>
</dbReference>
<comment type="caution">
    <text evidence="3">The sequence shown here is derived from an EMBL/GenBank/DDBJ whole genome shotgun (WGS) entry which is preliminary data.</text>
</comment>
<dbReference type="InterPro" id="IPR036390">
    <property type="entry name" value="WH_DNA-bd_sf"/>
</dbReference>
<proteinExistence type="predicted"/>
<dbReference type="SUPFAM" id="SSF46785">
    <property type="entry name" value="Winged helix' DNA-binding domain"/>
    <property type="match status" value="1"/>
</dbReference>
<accession>A0AA87URK7</accession>
<dbReference type="AlphaFoldDB" id="A0AA87URK7"/>
<evidence type="ECO:0000259" key="2">
    <source>
        <dbReference type="Pfam" id="PF03551"/>
    </source>
</evidence>
<dbReference type="InterPro" id="IPR005149">
    <property type="entry name" value="Tscrpt_reg_PadR_N"/>
</dbReference>
<reference evidence="3 4" key="1">
    <citation type="submission" date="2019-07" db="EMBL/GenBank/DDBJ databases">
        <title>Whole genome shotgun sequence of Agrococcus baldri NBRC 103055.</title>
        <authorList>
            <person name="Hosoyama A."/>
            <person name="Uohara A."/>
            <person name="Ohji S."/>
            <person name="Ichikawa N."/>
        </authorList>
    </citation>
    <scope>NUCLEOTIDE SEQUENCE [LARGE SCALE GENOMIC DNA]</scope>
    <source>
        <strain evidence="3 4">NBRC 103055</strain>
    </source>
</reference>
<name>A0AA87URK7_9MICO</name>
<gene>
    <name evidence="3" type="ORF">ABA31_12240</name>
</gene>
<keyword evidence="4" id="KW-1185">Reference proteome</keyword>
<evidence type="ECO:0000313" key="4">
    <source>
        <dbReference type="Proteomes" id="UP000321749"/>
    </source>
</evidence>
<feature type="compositionally biased region" description="Low complexity" evidence="1">
    <location>
        <begin position="133"/>
        <end position="145"/>
    </location>
</feature>
<organism evidence="3 4">
    <name type="scientific">Agrococcus baldri</name>
    <dbReference type="NCBI Taxonomy" id="153730"/>
    <lineage>
        <taxon>Bacteria</taxon>
        <taxon>Bacillati</taxon>
        <taxon>Actinomycetota</taxon>
        <taxon>Actinomycetes</taxon>
        <taxon>Micrococcales</taxon>
        <taxon>Microbacteriaceae</taxon>
        <taxon>Agrococcus</taxon>
    </lineage>
</organism>
<protein>
    <recommendedName>
        <fullName evidence="2">Transcription regulator PadR N-terminal domain-containing protein</fullName>
    </recommendedName>
</protein>
<dbReference type="Pfam" id="PF03551">
    <property type="entry name" value="PadR"/>
    <property type="match status" value="1"/>
</dbReference>
<dbReference type="EMBL" id="BJUU01000005">
    <property type="protein sequence ID" value="GEK79873.1"/>
    <property type="molecule type" value="Genomic_DNA"/>
</dbReference>
<sequence>MSPVFGHGALRLYLLSLLAEAPQHGYELMQALEQRFGGTYSPSAGTIYPRLAKLEEEGLVSKTVDGRKSTYAITDAGRAELRAREAELHTLESEITDSVRRMASDVRASVRSAMQGLRADLASAEREARSAARRPSAPGPAEASAPPEPAPAESPRAAPQDERADAPHTAQRAAARMAVHDVDLALNEFRQQVREAVRRGRGEHMTTERAATVRRELEAALLRIKSML</sequence>
<feature type="region of interest" description="Disordered" evidence="1">
    <location>
        <begin position="118"/>
        <end position="175"/>
    </location>
</feature>
<evidence type="ECO:0000313" key="3">
    <source>
        <dbReference type="EMBL" id="GEK79873.1"/>
    </source>
</evidence>
<feature type="domain" description="Transcription regulator PadR N-terminal" evidence="2">
    <location>
        <begin position="14"/>
        <end position="82"/>
    </location>
</feature>